<comment type="caution">
    <text evidence="2">The sequence shown here is derived from an EMBL/GenBank/DDBJ whole genome shotgun (WGS) entry which is preliminary data.</text>
</comment>
<protein>
    <recommendedName>
        <fullName evidence="1">PiggyBac transposable element-derived protein domain-containing protein</fullName>
    </recommendedName>
</protein>
<reference evidence="2" key="1">
    <citation type="submission" date="2013-04" db="EMBL/GenBank/DDBJ databases">
        <authorList>
            <person name="Qu J."/>
            <person name="Murali S.C."/>
            <person name="Bandaranaike D."/>
            <person name="Bellair M."/>
            <person name="Blankenburg K."/>
            <person name="Chao H."/>
            <person name="Dinh H."/>
            <person name="Doddapaneni H."/>
            <person name="Downs B."/>
            <person name="Dugan-Rocha S."/>
            <person name="Elkadiri S."/>
            <person name="Gnanaolivu R.D."/>
            <person name="Hernandez B."/>
            <person name="Javaid M."/>
            <person name="Jayaseelan J.C."/>
            <person name="Lee S."/>
            <person name="Li M."/>
            <person name="Ming W."/>
            <person name="Munidasa M."/>
            <person name="Muniz J."/>
            <person name="Nguyen L."/>
            <person name="Ongeri F."/>
            <person name="Osuji N."/>
            <person name="Pu L.-L."/>
            <person name="Puazo M."/>
            <person name="Qu C."/>
            <person name="Quiroz J."/>
            <person name="Raj R."/>
            <person name="Weissenberger G."/>
            <person name="Xin Y."/>
            <person name="Zou X."/>
            <person name="Han Y."/>
            <person name="Richards S."/>
            <person name="Worley K."/>
            <person name="Muzny D."/>
            <person name="Gibbs R."/>
        </authorList>
    </citation>
    <scope>NUCLEOTIDE SEQUENCE</scope>
    <source>
        <strain evidence="2">Sampled in the wild</strain>
    </source>
</reference>
<dbReference type="GO" id="GO:0043565">
    <property type="term" value="F:sequence-specific DNA binding"/>
    <property type="evidence" value="ECO:0007669"/>
    <property type="project" value="TreeGrafter"/>
</dbReference>
<name>A0A8K0KAD6_LADFU</name>
<accession>A0A8K0KAD6</accession>
<dbReference type="InterPro" id="IPR029526">
    <property type="entry name" value="PGBD"/>
</dbReference>
<dbReference type="AlphaFoldDB" id="A0A8K0KAD6"/>
<dbReference type="PANTHER" id="PTHR47055:SF3">
    <property type="entry name" value="PHORBOL-ESTER_DAG-TYPE DOMAIN-CONTAINING PROTEIN"/>
    <property type="match status" value="1"/>
</dbReference>
<dbReference type="EMBL" id="KZ308556">
    <property type="protein sequence ID" value="KAG8231489.1"/>
    <property type="molecule type" value="Genomic_DNA"/>
</dbReference>
<dbReference type="PANTHER" id="PTHR47055">
    <property type="entry name" value="DDE_TNP_1_7 DOMAIN-CONTAINING PROTEIN"/>
    <property type="match status" value="1"/>
</dbReference>
<organism evidence="2 3">
    <name type="scientific">Ladona fulva</name>
    <name type="common">Scarce chaser dragonfly</name>
    <name type="synonym">Libellula fulva</name>
    <dbReference type="NCBI Taxonomy" id="123851"/>
    <lineage>
        <taxon>Eukaryota</taxon>
        <taxon>Metazoa</taxon>
        <taxon>Ecdysozoa</taxon>
        <taxon>Arthropoda</taxon>
        <taxon>Hexapoda</taxon>
        <taxon>Insecta</taxon>
        <taxon>Pterygota</taxon>
        <taxon>Palaeoptera</taxon>
        <taxon>Odonata</taxon>
        <taxon>Epiprocta</taxon>
        <taxon>Anisoptera</taxon>
        <taxon>Libelluloidea</taxon>
        <taxon>Libellulidae</taxon>
        <taxon>Ladona</taxon>
    </lineage>
</organism>
<sequence>MGNFLFYVGYTVTAGRFLPRVYLPFLGDDCVQMSQPMSVNDILSLLEEDDECDVETIMINLPLEDTNMPTDEDSDASDLEISGNPLHLPWRILQAEGSMIQSNIEKSTCKGGFSSECFHYTKVEEEERCSKYRRTTIKKDFSLEIVSNSIRRNRFEEILRYLHLANNTRYDGQDRLYKVRPLFSVLNKNFKIPF</sequence>
<feature type="domain" description="PiggyBac transposable element-derived protein" evidence="1">
    <location>
        <begin position="139"/>
        <end position="191"/>
    </location>
</feature>
<evidence type="ECO:0000259" key="1">
    <source>
        <dbReference type="Pfam" id="PF13843"/>
    </source>
</evidence>
<keyword evidence="3" id="KW-1185">Reference proteome</keyword>
<dbReference type="OrthoDB" id="6740284at2759"/>
<evidence type="ECO:0000313" key="3">
    <source>
        <dbReference type="Proteomes" id="UP000792457"/>
    </source>
</evidence>
<evidence type="ECO:0000313" key="2">
    <source>
        <dbReference type="EMBL" id="KAG8231489.1"/>
    </source>
</evidence>
<dbReference type="Pfam" id="PF13843">
    <property type="entry name" value="DDE_Tnp_1_7"/>
    <property type="match status" value="1"/>
</dbReference>
<dbReference type="Proteomes" id="UP000792457">
    <property type="component" value="Unassembled WGS sequence"/>
</dbReference>
<proteinExistence type="predicted"/>
<gene>
    <name evidence="2" type="ORF">J437_LFUL007677</name>
</gene>
<dbReference type="InterPro" id="IPR052638">
    <property type="entry name" value="PiggyBac_TE-derived"/>
</dbReference>
<reference evidence="2" key="2">
    <citation type="submission" date="2017-10" db="EMBL/GenBank/DDBJ databases">
        <title>Ladona fulva Genome sequencing and assembly.</title>
        <authorList>
            <person name="Murali S."/>
            <person name="Richards S."/>
            <person name="Bandaranaike D."/>
            <person name="Bellair M."/>
            <person name="Blankenburg K."/>
            <person name="Chao H."/>
            <person name="Dinh H."/>
            <person name="Doddapaneni H."/>
            <person name="Dugan-Rocha S."/>
            <person name="Elkadiri S."/>
            <person name="Gnanaolivu R."/>
            <person name="Hernandez B."/>
            <person name="Skinner E."/>
            <person name="Javaid M."/>
            <person name="Lee S."/>
            <person name="Li M."/>
            <person name="Ming W."/>
            <person name="Munidasa M."/>
            <person name="Muniz J."/>
            <person name="Nguyen L."/>
            <person name="Hughes D."/>
            <person name="Osuji N."/>
            <person name="Pu L.-L."/>
            <person name="Puazo M."/>
            <person name="Qu C."/>
            <person name="Quiroz J."/>
            <person name="Raj R."/>
            <person name="Weissenberger G."/>
            <person name="Xin Y."/>
            <person name="Zou X."/>
            <person name="Han Y."/>
            <person name="Worley K."/>
            <person name="Muzny D."/>
            <person name="Gibbs R."/>
        </authorList>
    </citation>
    <scope>NUCLEOTIDE SEQUENCE</scope>
    <source>
        <strain evidence="2">Sampled in the wild</strain>
    </source>
</reference>